<dbReference type="Proteomes" id="UP000838672">
    <property type="component" value="Unassembled WGS sequence"/>
</dbReference>
<dbReference type="SUPFAM" id="SSF52833">
    <property type="entry name" value="Thioredoxin-like"/>
    <property type="match status" value="1"/>
</dbReference>
<dbReference type="CDD" id="cd02966">
    <property type="entry name" value="TlpA_like_family"/>
    <property type="match status" value="1"/>
</dbReference>
<dbReference type="Pfam" id="PF08534">
    <property type="entry name" value="Redoxin"/>
    <property type="match status" value="1"/>
</dbReference>
<evidence type="ECO:0000259" key="1">
    <source>
        <dbReference type="PROSITE" id="PS51352"/>
    </source>
</evidence>
<sequence length="157" mass="17162">MRLLVLLSLCLGIVFFYQTGGEPMPTMQLLQTQLNDDDAGLVSVGDCEAEKCVMVYLAPWCGTCRAASPMIVQMKAQLEQEGIPMQVVIGNANGSQVQQYAAQFPFNVALDPMGAYSHQLENKGVPYFVVFNKKGKRVSDYGGAYLQVDAMRGALEI</sequence>
<accession>A0ABN8DTM3</accession>
<comment type="caution">
    <text evidence="2">The sequence shown here is derived from an EMBL/GenBank/DDBJ whole genome shotgun (WGS) entry which is preliminary data.</text>
</comment>
<dbReference type="PROSITE" id="PS51352">
    <property type="entry name" value="THIOREDOXIN_2"/>
    <property type="match status" value="1"/>
</dbReference>
<keyword evidence="3" id="KW-1185">Reference proteome</keyword>
<dbReference type="PANTHER" id="PTHR42852:SF17">
    <property type="entry name" value="THIOREDOXIN-LIKE PROTEIN HI_1115"/>
    <property type="match status" value="1"/>
</dbReference>
<evidence type="ECO:0000313" key="2">
    <source>
        <dbReference type="EMBL" id="CAH0533377.1"/>
    </source>
</evidence>
<dbReference type="EMBL" id="CAKLDI010000001">
    <property type="protein sequence ID" value="CAH0533377.1"/>
    <property type="molecule type" value="Genomic_DNA"/>
</dbReference>
<dbReference type="InterPro" id="IPR050553">
    <property type="entry name" value="Thioredoxin_ResA/DsbE_sf"/>
</dbReference>
<dbReference type="InterPro" id="IPR013766">
    <property type="entry name" value="Thioredoxin_domain"/>
</dbReference>
<dbReference type="InterPro" id="IPR013740">
    <property type="entry name" value="Redoxin"/>
</dbReference>
<proteinExistence type="predicted"/>
<gene>
    <name evidence="2" type="ORF">VST7929_01243</name>
</gene>
<dbReference type="Gene3D" id="3.40.30.10">
    <property type="entry name" value="Glutaredoxin"/>
    <property type="match status" value="1"/>
</dbReference>
<dbReference type="RefSeq" id="WP_237465792.1">
    <property type="nucleotide sequence ID" value="NZ_CAKLDI010000001.1"/>
</dbReference>
<organism evidence="2 3">
    <name type="scientific">Vibrio stylophorae</name>
    <dbReference type="NCBI Taxonomy" id="659351"/>
    <lineage>
        <taxon>Bacteria</taxon>
        <taxon>Pseudomonadati</taxon>
        <taxon>Pseudomonadota</taxon>
        <taxon>Gammaproteobacteria</taxon>
        <taxon>Vibrionales</taxon>
        <taxon>Vibrionaceae</taxon>
        <taxon>Vibrio</taxon>
    </lineage>
</organism>
<dbReference type="InterPro" id="IPR036249">
    <property type="entry name" value="Thioredoxin-like_sf"/>
</dbReference>
<name>A0ABN8DTM3_9VIBR</name>
<feature type="domain" description="Thioredoxin" evidence="1">
    <location>
        <begin position="18"/>
        <end position="157"/>
    </location>
</feature>
<evidence type="ECO:0000313" key="3">
    <source>
        <dbReference type="Proteomes" id="UP000838672"/>
    </source>
</evidence>
<dbReference type="PANTHER" id="PTHR42852">
    <property type="entry name" value="THIOL:DISULFIDE INTERCHANGE PROTEIN DSBE"/>
    <property type="match status" value="1"/>
</dbReference>
<protein>
    <recommendedName>
        <fullName evidence="1">Thioredoxin domain-containing protein</fullName>
    </recommendedName>
</protein>
<reference evidence="2" key="1">
    <citation type="submission" date="2021-11" db="EMBL/GenBank/DDBJ databases">
        <authorList>
            <person name="Rodrigo-Torres L."/>
            <person name="Arahal R. D."/>
            <person name="Lucena T."/>
        </authorList>
    </citation>
    <scope>NUCLEOTIDE SEQUENCE</scope>
    <source>
        <strain evidence="2">CECT 7929</strain>
    </source>
</reference>